<sequence length="72" mass="8097">MHQFSTTDAAIPRSPLPSHRFIHKRLCEQLVPDSITNVGACRGWCTAFMKEMDNRLLVASLDPLNSTTPPQF</sequence>
<evidence type="ECO:0000313" key="2">
    <source>
        <dbReference type="Proteomes" id="UP000054477"/>
    </source>
</evidence>
<reference evidence="1 2" key="1">
    <citation type="submission" date="2014-04" db="EMBL/GenBank/DDBJ databases">
        <authorList>
            <consortium name="DOE Joint Genome Institute"/>
            <person name="Kuo A."/>
            <person name="Kohler A."/>
            <person name="Nagy L.G."/>
            <person name="Floudas D."/>
            <person name="Copeland A."/>
            <person name="Barry K.W."/>
            <person name="Cichocki N."/>
            <person name="Veneault-Fourrey C."/>
            <person name="LaButti K."/>
            <person name="Lindquist E.A."/>
            <person name="Lipzen A."/>
            <person name="Lundell T."/>
            <person name="Morin E."/>
            <person name="Murat C."/>
            <person name="Sun H."/>
            <person name="Tunlid A."/>
            <person name="Henrissat B."/>
            <person name="Grigoriev I.V."/>
            <person name="Hibbett D.S."/>
            <person name="Martin F."/>
            <person name="Nordberg H.P."/>
            <person name="Cantor M.N."/>
            <person name="Hua S.X."/>
        </authorList>
    </citation>
    <scope>NUCLEOTIDE SEQUENCE [LARGE SCALE GENOMIC DNA]</scope>
    <source>
        <strain evidence="1 2">LaAM-08-1</strain>
    </source>
</reference>
<name>A0A0C9X622_9AGAR</name>
<gene>
    <name evidence="1" type="ORF">K443DRAFT_673207</name>
</gene>
<protein>
    <submittedName>
        <fullName evidence="1">Uncharacterized protein</fullName>
    </submittedName>
</protein>
<reference evidence="2" key="2">
    <citation type="submission" date="2015-01" db="EMBL/GenBank/DDBJ databases">
        <title>Evolutionary Origins and Diversification of the Mycorrhizal Mutualists.</title>
        <authorList>
            <consortium name="DOE Joint Genome Institute"/>
            <consortium name="Mycorrhizal Genomics Consortium"/>
            <person name="Kohler A."/>
            <person name="Kuo A."/>
            <person name="Nagy L.G."/>
            <person name="Floudas D."/>
            <person name="Copeland A."/>
            <person name="Barry K.W."/>
            <person name="Cichocki N."/>
            <person name="Veneault-Fourrey C."/>
            <person name="LaButti K."/>
            <person name="Lindquist E.A."/>
            <person name="Lipzen A."/>
            <person name="Lundell T."/>
            <person name="Morin E."/>
            <person name="Murat C."/>
            <person name="Riley R."/>
            <person name="Ohm R."/>
            <person name="Sun H."/>
            <person name="Tunlid A."/>
            <person name="Henrissat B."/>
            <person name="Grigoriev I.V."/>
            <person name="Hibbett D.S."/>
            <person name="Martin F."/>
        </authorList>
    </citation>
    <scope>NUCLEOTIDE SEQUENCE [LARGE SCALE GENOMIC DNA]</scope>
    <source>
        <strain evidence="2">LaAM-08-1</strain>
    </source>
</reference>
<accession>A0A0C9X622</accession>
<evidence type="ECO:0000313" key="1">
    <source>
        <dbReference type="EMBL" id="KIK07630.1"/>
    </source>
</evidence>
<organism evidence="1 2">
    <name type="scientific">Laccaria amethystina LaAM-08-1</name>
    <dbReference type="NCBI Taxonomy" id="1095629"/>
    <lineage>
        <taxon>Eukaryota</taxon>
        <taxon>Fungi</taxon>
        <taxon>Dikarya</taxon>
        <taxon>Basidiomycota</taxon>
        <taxon>Agaricomycotina</taxon>
        <taxon>Agaricomycetes</taxon>
        <taxon>Agaricomycetidae</taxon>
        <taxon>Agaricales</taxon>
        <taxon>Agaricineae</taxon>
        <taxon>Hydnangiaceae</taxon>
        <taxon>Laccaria</taxon>
    </lineage>
</organism>
<dbReference type="HOGENOM" id="CLU_2722590_0_0_1"/>
<proteinExistence type="predicted"/>
<dbReference type="AlphaFoldDB" id="A0A0C9X622"/>
<dbReference type="Proteomes" id="UP000054477">
    <property type="component" value="Unassembled WGS sequence"/>
</dbReference>
<dbReference type="EMBL" id="KN838546">
    <property type="protein sequence ID" value="KIK07630.1"/>
    <property type="molecule type" value="Genomic_DNA"/>
</dbReference>
<keyword evidence="2" id="KW-1185">Reference proteome</keyword>